<dbReference type="Proteomes" id="UP000602260">
    <property type="component" value="Unassembled WGS sequence"/>
</dbReference>
<name>A0A8J6IZ47_9FIRM</name>
<evidence type="ECO:0000313" key="1">
    <source>
        <dbReference type="EMBL" id="MBC5716923.1"/>
    </source>
</evidence>
<comment type="caution">
    <text evidence="1">The sequence shown here is derived from an EMBL/GenBank/DDBJ whole genome shotgun (WGS) entry which is preliminary data.</text>
</comment>
<gene>
    <name evidence="1" type="ORF">H8S55_06290</name>
</gene>
<organism evidence="1 2">
    <name type="scientific">Flintibacter faecis</name>
    <dbReference type="NCBI Taxonomy" id="2763047"/>
    <lineage>
        <taxon>Bacteria</taxon>
        <taxon>Bacillati</taxon>
        <taxon>Bacillota</taxon>
        <taxon>Clostridia</taxon>
        <taxon>Eubacteriales</taxon>
        <taxon>Flintibacter</taxon>
    </lineage>
</organism>
<evidence type="ECO:0000313" key="2">
    <source>
        <dbReference type="Proteomes" id="UP000602260"/>
    </source>
</evidence>
<accession>A0A8J6IZ47</accession>
<protein>
    <submittedName>
        <fullName evidence="1">Uncharacterized protein</fullName>
    </submittedName>
</protein>
<reference evidence="1" key="1">
    <citation type="submission" date="2020-08" db="EMBL/GenBank/DDBJ databases">
        <title>Genome public.</title>
        <authorList>
            <person name="Liu C."/>
            <person name="Sun Q."/>
        </authorList>
    </citation>
    <scope>NUCLEOTIDE SEQUENCE</scope>
    <source>
        <strain evidence="1">BX5</strain>
    </source>
</reference>
<dbReference type="AlphaFoldDB" id="A0A8J6IZ47"/>
<dbReference type="RefSeq" id="WP_119347331.1">
    <property type="nucleotide sequence ID" value="NZ_JACOPN010000003.1"/>
</dbReference>
<proteinExistence type="predicted"/>
<keyword evidence="2" id="KW-1185">Reference proteome</keyword>
<sequence length="103" mass="12072">MEYHWYEDYWTMPRNLPKGHQFFIGYYQTQRAIRFHVENIHTDQSVFLSTWLLDNGYRVFLHFKSGIVTELKLGDNPPPVGRINSPKNLEGLLLSGCLGKLSE</sequence>
<dbReference type="EMBL" id="JACOPN010000003">
    <property type="protein sequence ID" value="MBC5716923.1"/>
    <property type="molecule type" value="Genomic_DNA"/>
</dbReference>